<dbReference type="RefSeq" id="WP_190026467.1">
    <property type="nucleotide sequence ID" value="NZ_BMUU01000002.1"/>
</dbReference>
<protein>
    <recommendedName>
        <fullName evidence="3">WXG100 family type VII secretion target</fullName>
    </recommendedName>
</protein>
<evidence type="ECO:0000313" key="1">
    <source>
        <dbReference type="EMBL" id="GGY21023.1"/>
    </source>
</evidence>
<dbReference type="Proteomes" id="UP000600946">
    <property type="component" value="Unassembled WGS sequence"/>
</dbReference>
<accession>A0ABQ2ZNI1</accession>
<reference evidence="2" key="1">
    <citation type="journal article" date="2019" name="Int. J. Syst. Evol. Microbiol.">
        <title>The Global Catalogue of Microorganisms (GCM) 10K type strain sequencing project: providing services to taxonomists for standard genome sequencing and annotation.</title>
        <authorList>
            <consortium name="The Broad Institute Genomics Platform"/>
            <consortium name="The Broad Institute Genome Sequencing Center for Infectious Disease"/>
            <person name="Wu L."/>
            <person name="Ma J."/>
        </authorList>
    </citation>
    <scope>NUCLEOTIDE SEQUENCE [LARGE SCALE GENOMIC DNA]</scope>
    <source>
        <strain evidence="2">JCM 4594</strain>
    </source>
</reference>
<comment type="caution">
    <text evidence="1">The sequence shown here is derived from an EMBL/GenBank/DDBJ whole genome shotgun (WGS) entry which is preliminary data.</text>
</comment>
<sequence length="120" mass="12454">MASGSVGAQGRGGSDLVAHADDLGVVGGDAHKLYDALRVDGDHARQSTFEAARALSADNFGSGDALMRVHDLWQSQFSTLKDACAQISNHLDYSVAQHAKDDAAVLGSLAPVSVISGYLK</sequence>
<organism evidence="1 2">
    <name type="scientific">Streptomyces xanthochromogenes</name>
    <dbReference type="NCBI Taxonomy" id="67384"/>
    <lineage>
        <taxon>Bacteria</taxon>
        <taxon>Bacillati</taxon>
        <taxon>Actinomycetota</taxon>
        <taxon>Actinomycetes</taxon>
        <taxon>Kitasatosporales</taxon>
        <taxon>Streptomycetaceae</taxon>
        <taxon>Streptomyces</taxon>
    </lineage>
</organism>
<gene>
    <name evidence="1" type="ORF">GCM10010326_12210</name>
</gene>
<keyword evidence="2" id="KW-1185">Reference proteome</keyword>
<dbReference type="GeneID" id="96289224"/>
<name>A0ABQ2ZNI1_9ACTN</name>
<evidence type="ECO:0000313" key="2">
    <source>
        <dbReference type="Proteomes" id="UP000600946"/>
    </source>
</evidence>
<proteinExistence type="predicted"/>
<dbReference type="EMBL" id="BMUU01000002">
    <property type="protein sequence ID" value="GGY21023.1"/>
    <property type="molecule type" value="Genomic_DNA"/>
</dbReference>
<evidence type="ECO:0008006" key="3">
    <source>
        <dbReference type="Google" id="ProtNLM"/>
    </source>
</evidence>